<dbReference type="AlphaFoldDB" id="A0A7K3WE46"/>
<reference evidence="2 3" key="1">
    <citation type="submission" date="2020-02" db="EMBL/GenBank/DDBJ databases">
        <title>The whole genome sequence of CPCC 205119.</title>
        <authorList>
            <person name="Jiang Z."/>
        </authorList>
    </citation>
    <scope>NUCLEOTIDE SEQUENCE [LARGE SCALE GENOMIC DNA]</scope>
    <source>
        <strain evidence="2 3">CPCC 205119</strain>
    </source>
</reference>
<dbReference type="RefSeq" id="WP_152731098.1">
    <property type="nucleotide sequence ID" value="NZ_JAABOZ010000001.1"/>
</dbReference>
<keyword evidence="1" id="KW-0812">Transmembrane</keyword>
<protein>
    <submittedName>
        <fullName evidence="2">Uncharacterized protein</fullName>
    </submittedName>
</protein>
<keyword evidence="3" id="KW-1185">Reference proteome</keyword>
<feature type="transmembrane region" description="Helical" evidence="1">
    <location>
        <begin position="6"/>
        <end position="23"/>
    </location>
</feature>
<accession>A0A7K3WE46</accession>
<evidence type="ECO:0000313" key="2">
    <source>
        <dbReference type="EMBL" id="NEL54692.1"/>
    </source>
</evidence>
<dbReference type="Proteomes" id="UP000470470">
    <property type="component" value="Unassembled WGS sequence"/>
</dbReference>
<proteinExistence type="predicted"/>
<sequence>MSVGWAAVLLILLGLPLLSVWVARRPAWGRLRPGRDRDEFADASARYGISSAQVARVEHALAAGTALSDPAERAAAADWAHRQLAAMRLPADLRRRPGLLLLLVGCAAFYVAFAVHVVRSVLDDDLGPLFSWTMIYLVGGLGWGWRRRRVLRRAVRLNTDPPGTVQRE</sequence>
<keyword evidence="1" id="KW-1133">Transmembrane helix</keyword>
<dbReference type="EMBL" id="JAAGWK010000016">
    <property type="protein sequence ID" value="NEL54692.1"/>
    <property type="molecule type" value="Genomic_DNA"/>
</dbReference>
<keyword evidence="1" id="KW-0472">Membrane</keyword>
<comment type="caution">
    <text evidence="2">The sequence shown here is derived from an EMBL/GenBank/DDBJ whole genome shotgun (WGS) entry which is preliminary data.</text>
</comment>
<gene>
    <name evidence="2" type="ORF">G1H19_11840</name>
</gene>
<evidence type="ECO:0000256" key="1">
    <source>
        <dbReference type="SAM" id="Phobius"/>
    </source>
</evidence>
<evidence type="ECO:0000313" key="3">
    <source>
        <dbReference type="Proteomes" id="UP000470470"/>
    </source>
</evidence>
<feature type="transmembrane region" description="Helical" evidence="1">
    <location>
        <begin position="129"/>
        <end position="146"/>
    </location>
</feature>
<feature type="transmembrane region" description="Helical" evidence="1">
    <location>
        <begin position="98"/>
        <end position="117"/>
    </location>
</feature>
<organism evidence="2 3">
    <name type="scientific">Goekera deserti</name>
    <dbReference type="NCBI Taxonomy" id="2497753"/>
    <lineage>
        <taxon>Bacteria</taxon>
        <taxon>Bacillati</taxon>
        <taxon>Actinomycetota</taxon>
        <taxon>Actinomycetes</taxon>
        <taxon>Geodermatophilales</taxon>
        <taxon>Geodermatophilaceae</taxon>
        <taxon>Goekera</taxon>
    </lineage>
</organism>
<name>A0A7K3WE46_9ACTN</name>